<reference evidence="1" key="2">
    <citation type="submission" date="2020-09" db="EMBL/GenBank/DDBJ databases">
        <authorList>
            <person name="Sun Q."/>
            <person name="Ohkuma M."/>
        </authorList>
    </citation>
    <scope>NUCLEOTIDE SEQUENCE</scope>
    <source>
        <strain evidence="1">JCM 3346</strain>
    </source>
</reference>
<dbReference type="AlphaFoldDB" id="A0A918CAF4"/>
<name>A0A918CAF4_AGRME</name>
<dbReference type="Proteomes" id="UP000610303">
    <property type="component" value="Unassembled WGS sequence"/>
</dbReference>
<keyword evidence="2" id="KW-1185">Reference proteome</keyword>
<accession>A0A918CAF4</accession>
<evidence type="ECO:0000313" key="1">
    <source>
        <dbReference type="EMBL" id="GGR15078.1"/>
    </source>
</evidence>
<dbReference type="RefSeq" id="WP_189083700.1">
    <property type="nucleotide sequence ID" value="NZ_BMRJ01000001.1"/>
</dbReference>
<evidence type="ECO:0000313" key="2">
    <source>
        <dbReference type="Proteomes" id="UP000610303"/>
    </source>
</evidence>
<dbReference type="EMBL" id="BMRJ01000001">
    <property type="protein sequence ID" value="GGR15078.1"/>
    <property type="molecule type" value="Genomic_DNA"/>
</dbReference>
<protein>
    <submittedName>
        <fullName evidence="1">Uncharacterized protein</fullName>
    </submittedName>
</protein>
<comment type="caution">
    <text evidence="1">The sequence shown here is derived from an EMBL/GenBank/DDBJ whole genome shotgun (WGS) entry which is preliminary data.</text>
</comment>
<organism evidence="1 2">
    <name type="scientific">Agromyces mediolanus</name>
    <name type="common">Corynebacterium mediolanum</name>
    <dbReference type="NCBI Taxonomy" id="41986"/>
    <lineage>
        <taxon>Bacteria</taxon>
        <taxon>Bacillati</taxon>
        <taxon>Actinomycetota</taxon>
        <taxon>Actinomycetes</taxon>
        <taxon>Micrococcales</taxon>
        <taxon>Microbacteriaceae</taxon>
        <taxon>Agromyces</taxon>
    </lineage>
</organism>
<gene>
    <name evidence="1" type="ORF">GCM10010196_04730</name>
</gene>
<sequence>MTSPDLASLDAFLARVVELSPAQFDAVRAAGRAIGPARRIAARKAAKLSASEFSPLDTRVRDRLQPHSAELMAFGDGALAAAVADTLFAAHAKAFGERLSVEEREILLQPFAAVLEVD</sequence>
<proteinExistence type="predicted"/>
<reference evidence="1" key="1">
    <citation type="journal article" date="2014" name="Int. J. Syst. Evol. Microbiol.">
        <title>Complete genome sequence of Corynebacterium casei LMG S-19264T (=DSM 44701T), isolated from a smear-ripened cheese.</title>
        <authorList>
            <consortium name="US DOE Joint Genome Institute (JGI-PGF)"/>
            <person name="Walter F."/>
            <person name="Albersmeier A."/>
            <person name="Kalinowski J."/>
            <person name="Ruckert C."/>
        </authorList>
    </citation>
    <scope>NUCLEOTIDE SEQUENCE</scope>
    <source>
        <strain evidence="1">JCM 3346</strain>
    </source>
</reference>